<dbReference type="PROSITE" id="PS50206">
    <property type="entry name" value="RHODANESE_3"/>
    <property type="match status" value="1"/>
</dbReference>
<evidence type="ECO:0000313" key="8">
    <source>
        <dbReference type="EMBL" id="KXZ52028.1"/>
    </source>
</evidence>
<dbReference type="EMBL" id="LSYV01000011">
    <property type="protein sequence ID" value="KXZ52028.1"/>
    <property type="molecule type" value="Genomic_DNA"/>
</dbReference>
<dbReference type="Gene3D" id="3.50.50.60">
    <property type="entry name" value="FAD/NAD(P)-binding domain"/>
    <property type="match status" value="2"/>
</dbReference>
<evidence type="ECO:0000259" key="7">
    <source>
        <dbReference type="PROSITE" id="PS50206"/>
    </source>
</evidence>
<sequence length="597" mass="63434">MLCCRSVQVRASILKRVSRNTSVFCQAAMSSDAKRRVLIVGGVAGGASCAARLRRLDEQVEITIFERGPYVSFANCGLPYFVGDVIKEQSALLVANAAKFNKWFNVAVKENTEVVSIDRQAKTVVARDVLTGQDAVHPYDYLVLSPGGNAIRPPLPGADLPGIFTVKTIPDANAIKAWIAEKGVKRAVVIGGGFIGLEMVENLVHRGIQCELMEALPQVMPPYDPEMVEPLHERLRAKGVGLHLGDGVAGFAPGPGSGGSGSGLVVRSAAGKEYPTDMVLMAVGVRPETTLAKQSGLALGSRGGIVVDEQMRTSDPAVFAVGDAVEVKDFVTGAQTLIPLAGPANRQGRIVADVITGQEPSRFRGSQGTSVLGLFGLTLAATGASEKALVRAGLPHSKVYLHINNHAGYYPGAKQIDIKLLFNPEDGRVLGMQAVGEEGVEKRVDVVAMAIQKGATVFDLEEAELCYAPQYGSAKDPVNMAGMVAANVVRGMHPLAHWDELDLAAVAADPNAVLVDVREPPELEKVGKVDGAVNMPLSGLRQALAQLTDKDKKYYVYCQVGLRGYVATRQFLQNGFDAINVSGGYKSFQQVVGKPKL</sequence>
<feature type="domain" description="Rhodanese" evidence="7">
    <location>
        <begin position="508"/>
        <end position="597"/>
    </location>
</feature>
<protein>
    <recommendedName>
        <fullName evidence="7">Rhodanese domain-containing protein</fullName>
    </recommendedName>
</protein>
<proteinExistence type="inferred from homology"/>
<dbReference type="PRINTS" id="PR00411">
    <property type="entry name" value="PNDRDTASEI"/>
</dbReference>
<dbReference type="PANTHER" id="PTHR43429">
    <property type="entry name" value="PYRIDINE NUCLEOTIDE-DISULFIDE OXIDOREDUCTASE DOMAIN-CONTAINING"/>
    <property type="match status" value="1"/>
</dbReference>
<dbReference type="SMART" id="SM00450">
    <property type="entry name" value="RHOD"/>
    <property type="match status" value="1"/>
</dbReference>
<dbReference type="SUPFAM" id="SSF51905">
    <property type="entry name" value="FAD/NAD(P)-binding domain"/>
    <property type="match status" value="2"/>
</dbReference>
<evidence type="ECO:0000313" key="9">
    <source>
        <dbReference type="Proteomes" id="UP000075714"/>
    </source>
</evidence>
<keyword evidence="3" id="KW-0285">Flavoprotein</keyword>
<dbReference type="InterPro" id="IPR016156">
    <property type="entry name" value="FAD/NAD-linked_Rdtase_dimer_sf"/>
</dbReference>
<evidence type="ECO:0000256" key="6">
    <source>
        <dbReference type="ARBA" id="ARBA00023284"/>
    </source>
</evidence>
<comment type="similarity">
    <text evidence="2">Belongs to the class-III pyridine nucleotide-disulfide oxidoreductase family.</text>
</comment>
<evidence type="ECO:0000256" key="2">
    <source>
        <dbReference type="ARBA" id="ARBA00009130"/>
    </source>
</evidence>
<evidence type="ECO:0000256" key="3">
    <source>
        <dbReference type="ARBA" id="ARBA00022630"/>
    </source>
</evidence>
<keyword evidence="9" id="KW-1185">Reference proteome</keyword>
<dbReference type="Proteomes" id="UP000075714">
    <property type="component" value="Unassembled WGS sequence"/>
</dbReference>
<dbReference type="PANTHER" id="PTHR43429:SF1">
    <property type="entry name" value="NAD(P)H SULFUR OXIDOREDUCTASE (COA-DEPENDENT)"/>
    <property type="match status" value="1"/>
</dbReference>
<evidence type="ECO:0000256" key="1">
    <source>
        <dbReference type="ARBA" id="ARBA00001974"/>
    </source>
</evidence>
<dbReference type="Pfam" id="PF07992">
    <property type="entry name" value="Pyr_redox_2"/>
    <property type="match status" value="1"/>
</dbReference>
<dbReference type="Pfam" id="PF00581">
    <property type="entry name" value="Rhodanese"/>
    <property type="match status" value="1"/>
</dbReference>
<dbReference type="InterPro" id="IPR023753">
    <property type="entry name" value="FAD/NAD-binding_dom"/>
</dbReference>
<dbReference type="InterPro" id="IPR036873">
    <property type="entry name" value="Rhodanese-like_dom_sf"/>
</dbReference>
<reference evidence="9" key="1">
    <citation type="journal article" date="2016" name="Nat. Commun.">
        <title>The Gonium pectorale genome demonstrates co-option of cell cycle regulation during the evolution of multicellularity.</title>
        <authorList>
            <person name="Hanschen E.R."/>
            <person name="Marriage T.N."/>
            <person name="Ferris P.J."/>
            <person name="Hamaji T."/>
            <person name="Toyoda A."/>
            <person name="Fujiyama A."/>
            <person name="Neme R."/>
            <person name="Noguchi H."/>
            <person name="Minakuchi Y."/>
            <person name="Suzuki M."/>
            <person name="Kawai-Toyooka H."/>
            <person name="Smith D.R."/>
            <person name="Sparks H."/>
            <person name="Anderson J."/>
            <person name="Bakaric R."/>
            <person name="Luria V."/>
            <person name="Karger A."/>
            <person name="Kirschner M.W."/>
            <person name="Durand P.M."/>
            <person name="Michod R.E."/>
            <person name="Nozaki H."/>
            <person name="Olson B.J."/>
        </authorList>
    </citation>
    <scope>NUCLEOTIDE SEQUENCE [LARGE SCALE GENOMIC DNA]</scope>
    <source>
        <strain evidence="9">NIES-2863</strain>
    </source>
</reference>
<keyword evidence="4" id="KW-0274">FAD</keyword>
<dbReference type="InterPro" id="IPR036188">
    <property type="entry name" value="FAD/NAD-bd_sf"/>
</dbReference>
<evidence type="ECO:0000256" key="4">
    <source>
        <dbReference type="ARBA" id="ARBA00022827"/>
    </source>
</evidence>
<dbReference type="Pfam" id="PF02852">
    <property type="entry name" value="Pyr_redox_dim"/>
    <property type="match status" value="1"/>
</dbReference>
<dbReference type="AlphaFoldDB" id="A0A150GQL7"/>
<name>A0A150GQL7_GONPE</name>
<dbReference type="SUPFAM" id="SSF55424">
    <property type="entry name" value="FAD/NAD-linked reductases, dimerisation (C-terminal) domain"/>
    <property type="match status" value="1"/>
</dbReference>
<dbReference type="InterPro" id="IPR004099">
    <property type="entry name" value="Pyr_nucl-diS_OxRdtase_dimer"/>
</dbReference>
<dbReference type="InterPro" id="IPR050260">
    <property type="entry name" value="FAD-bd_OxRdtase"/>
</dbReference>
<dbReference type="GO" id="GO:0016491">
    <property type="term" value="F:oxidoreductase activity"/>
    <property type="evidence" value="ECO:0007669"/>
    <property type="project" value="UniProtKB-KW"/>
</dbReference>
<keyword evidence="5" id="KW-0560">Oxidoreductase</keyword>
<dbReference type="InterPro" id="IPR001763">
    <property type="entry name" value="Rhodanese-like_dom"/>
</dbReference>
<dbReference type="SUPFAM" id="SSF52821">
    <property type="entry name" value="Rhodanese/Cell cycle control phosphatase"/>
    <property type="match status" value="1"/>
</dbReference>
<dbReference type="PRINTS" id="PR00368">
    <property type="entry name" value="FADPNR"/>
</dbReference>
<comment type="caution">
    <text evidence="8">The sequence shown here is derived from an EMBL/GenBank/DDBJ whole genome shotgun (WGS) entry which is preliminary data.</text>
</comment>
<accession>A0A150GQL7</accession>
<dbReference type="STRING" id="33097.A0A150GQL7"/>
<gene>
    <name evidence="8" type="ORF">GPECTOR_10g1051</name>
</gene>
<organism evidence="8 9">
    <name type="scientific">Gonium pectorale</name>
    <name type="common">Green alga</name>
    <dbReference type="NCBI Taxonomy" id="33097"/>
    <lineage>
        <taxon>Eukaryota</taxon>
        <taxon>Viridiplantae</taxon>
        <taxon>Chlorophyta</taxon>
        <taxon>core chlorophytes</taxon>
        <taxon>Chlorophyceae</taxon>
        <taxon>CS clade</taxon>
        <taxon>Chlamydomonadales</taxon>
        <taxon>Volvocaceae</taxon>
        <taxon>Gonium</taxon>
    </lineage>
</organism>
<keyword evidence="6" id="KW-0676">Redox-active center</keyword>
<dbReference type="OrthoDB" id="432169at2759"/>
<evidence type="ECO:0000256" key="5">
    <source>
        <dbReference type="ARBA" id="ARBA00023002"/>
    </source>
</evidence>
<comment type="cofactor">
    <cofactor evidence="1">
        <name>FAD</name>
        <dbReference type="ChEBI" id="CHEBI:57692"/>
    </cofactor>
</comment>
<dbReference type="Gene3D" id="3.40.250.10">
    <property type="entry name" value="Rhodanese-like domain"/>
    <property type="match status" value="1"/>
</dbReference>